<proteinExistence type="predicted"/>
<protein>
    <submittedName>
        <fullName evidence="1">Uncharacterized protein</fullName>
    </submittedName>
</protein>
<dbReference type="HOGENOM" id="CLU_3363874_0_0_4"/>
<dbReference type="Proteomes" id="UP000007437">
    <property type="component" value="Plasmid pBRH01"/>
</dbReference>
<gene>
    <name evidence="1" type="ordered locus">RBRH_00605</name>
</gene>
<reference evidence="1 2" key="1">
    <citation type="journal article" date="2011" name="J. Bacteriol.">
        <title>Complete genome sequence of Burkholderia rhizoxinica, an endosymbiont of Rhizopus microsporus.</title>
        <authorList>
            <person name="Lackner G."/>
            <person name="Moebius N."/>
            <person name="Partida-Martinez L."/>
            <person name="Hertweck C."/>
        </authorList>
    </citation>
    <scope>NUCLEOTIDE SEQUENCE [LARGE SCALE GENOMIC DNA]</scope>
    <source>
        <strain evidence="2">DSM 19002 / CIP 109453 / HKI 454</strain>
        <plasmid evidence="1 2">pBRH01</plasmid>
    </source>
</reference>
<dbReference type="AlphaFoldDB" id="E5AUA9"/>
<name>E5AUA9_MYCRK</name>
<keyword evidence="1" id="KW-0614">Plasmid</keyword>
<accession>E5AUA9</accession>
<geneLocation type="plasmid" evidence="1 2">
    <name>pBRH01</name>
</geneLocation>
<evidence type="ECO:0000313" key="2">
    <source>
        <dbReference type="Proteomes" id="UP000007437"/>
    </source>
</evidence>
<dbReference type="EMBL" id="FR687360">
    <property type="protein sequence ID" value="CBW76683.1"/>
    <property type="molecule type" value="Genomic_DNA"/>
</dbReference>
<sequence>MKSMLSMLHRMNESSNDRMRRAAPWMLHGYIDAIG</sequence>
<evidence type="ECO:0000313" key="1">
    <source>
        <dbReference type="EMBL" id="CBW76683.1"/>
    </source>
</evidence>
<organism evidence="1 2">
    <name type="scientific">Mycetohabitans rhizoxinica (strain DSM 19002 / CIP 109453 / HKI 454)</name>
    <name type="common">Paraburkholderia rhizoxinica</name>
    <dbReference type="NCBI Taxonomy" id="882378"/>
    <lineage>
        <taxon>Bacteria</taxon>
        <taxon>Pseudomonadati</taxon>
        <taxon>Pseudomonadota</taxon>
        <taxon>Betaproteobacteria</taxon>
        <taxon>Burkholderiales</taxon>
        <taxon>Burkholderiaceae</taxon>
        <taxon>Mycetohabitans</taxon>
    </lineage>
</organism>
<dbReference type="KEGG" id="brh:RBRH_00605"/>